<gene>
    <name evidence="1" type="ORF">QZM56_21725</name>
</gene>
<evidence type="ECO:0000313" key="1">
    <source>
        <dbReference type="EMBL" id="MDN7567127.1"/>
    </source>
</evidence>
<comment type="caution">
    <text evidence="1">The sequence shown here is derived from an EMBL/GenBank/DDBJ whole genome shotgun (WGS) entry which is preliminary data.</text>
</comment>
<reference evidence="1" key="1">
    <citation type="submission" date="2023-07" db="EMBL/GenBank/DDBJ databases">
        <title>A collection of bacterial strains from the Burkholderia cepacia Research Laboratory and Repository.</title>
        <authorList>
            <person name="Lipuma J."/>
            <person name="Spilker T."/>
            <person name="Caverly L."/>
        </authorList>
    </citation>
    <scope>NUCLEOTIDE SEQUENCE</scope>
    <source>
        <strain evidence="1">AU44979</strain>
    </source>
</reference>
<organism evidence="1 2">
    <name type="scientific">Burkholderia contaminans</name>
    <dbReference type="NCBI Taxonomy" id="488447"/>
    <lineage>
        <taxon>Bacteria</taxon>
        <taxon>Pseudomonadati</taxon>
        <taxon>Pseudomonadota</taxon>
        <taxon>Betaproteobacteria</taxon>
        <taxon>Burkholderiales</taxon>
        <taxon>Burkholderiaceae</taxon>
        <taxon>Burkholderia</taxon>
        <taxon>Burkholderia cepacia complex</taxon>
    </lineage>
</organism>
<dbReference type="Proteomes" id="UP001172109">
    <property type="component" value="Unassembled WGS sequence"/>
</dbReference>
<dbReference type="EMBL" id="JAUJQS010000015">
    <property type="protein sequence ID" value="MDN7567127.1"/>
    <property type="molecule type" value="Genomic_DNA"/>
</dbReference>
<dbReference type="AlphaFoldDB" id="A0AAP4R460"/>
<accession>A0AAP4R460</accession>
<dbReference type="RefSeq" id="WP_171026702.1">
    <property type="nucleotide sequence ID" value="NZ_CADEUY010000009.1"/>
</dbReference>
<sequence>MPLSIPAGYRQTHAKNEGGRYAPIIRFNGRANSKMKNGRPWRPPVS</sequence>
<evidence type="ECO:0000313" key="2">
    <source>
        <dbReference type="Proteomes" id="UP001172109"/>
    </source>
</evidence>
<protein>
    <submittedName>
        <fullName evidence="1">Uncharacterized protein</fullName>
    </submittedName>
</protein>
<name>A0AAP4R460_9BURK</name>
<proteinExistence type="predicted"/>